<protein>
    <submittedName>
        <fullName evidence="2">Uncharacterized protein</fullName>
    </submittedName>
</protein>
<feature type="signal peptide" evidence="1">
    <location>
        <begin position="1"/>
        <end position="26"/>
    </location>
</feature>
<dbReference type="RefSeq" id="WP_141137924.1">
    <property type="nucleotide sequence ID" value="NZ_FXYE01000006.1"/>
</dbReference>
<dbReference type="AlphaFoldDB" id="A0A238L8F9"/>
<proteinExistence type="predicted"/>
<reference evidence="3" key="1">
    <citation type="submission" date="2017-05" db="EMBL/GenBank/DDBJ databases">
        <authorList>
            <person name="Rodrigo-Torres L."/>
            <person name="Arahal R. D."/>
            <person name="Lucena T."/>
        </authorList>
    </citation>
    <scope>NUCLEOTIDE SEQUENCE [LARGE SCALE GENOMIC DNA]</scope>
    <source>
        <strain evidence="3">CECT 8621</strain>
    </source>
</reference>
<sequence length="147" mass="16064">MFKNPKLAGLLAATLMSLILASKSHAEVYQCTVEAEVQNWKGQSTGTYLKSRDWMLASDGNDLGAVTLTISADGTTGRVQRQRPGTTFDSDTMMQERFSVTRTEYARVFVTHITTYVIADLPNVTTLSIIEQGNAGYAAFGSCNRVN</sequence>
<evidence type="ECO:0000256" key="1">
    <source>
        <dbReference type="SAM" id="SignalP"/>
    </source>
</evidence>
<keyword evidence="3" id="KW-1185">Reference proteome</keyword>
<accession>A0A238L8F9</accession>
<dbReference type="EMBL" id="FXYE01000006">
    <property type="protein sequence ID" value="SMX51279.1"/>
    <property type="molecule type" value="Genomic_DNA"/>
</dbReference>
<evidence type="ECO:0000313" key="3">
    <source>
        <dbReference type="Proteomes" id="UP000202922"/>
    </source>
</evidence>
<name>A0A238L8F9_9RHOB</name>
<feature type="chain" id="PRO_5013212209" evidence="1">
    <location>
        <begin position="27"/>
        <end position="147"/>
    </location>
</feature>
<keyword evidence="1" id="KW-0732">Signal</keyword>
<gene>
    <name evidence="2" type="ORF">COL8621_03810</name>
</gene>
<evidence type="ECO:0000313" key="2">
    <source>
        <dbReference type="EMBL" id="SMX51279.1"/>
    </source>
</evidence>
<dbReference type="Proteomes" id="UP000202922">
    <property type="component" value="Unassembled WGS sequence"/>
</dbReference>
<organism evidence="2 3">
    <name type="scientific">Actibacterium lipolyticum</name>
    <dbReference type="NCBI Taxonomy" id="1524263"/>
    <lineage>
        <taxon>Bacteria</taxon>
        <taxon>Pseudomonadati</taxon>
        <taxon>Pseudomonadota</taxon>
        <taxon>Alphaproteobacteria</taxon>
        <taxon>Rhodobacterales</taxon>
        <taxon>Roseobacteraceae</taxon>
        <taxon>Actibacterium</taxon>
    </lineage>
</organism>